<organism evidence="1 2">
    <name type="scientific">Marvinbryantia formatexigens DSM 14469</name>
    <dbReference type="NCBI Taxonomy" id="478749"/>
    <lineage>
        <taxon>Bacteria</taxon>
        <taxon>Bacillati</taxon>
        <taxon>Bacillota</taxon>
        <taxon>Clostridia</taxon>
        <taxon>Lachnospirales</taxon>
        <taxon>Lachnospiraceae</taxon>
        <taxon>Marvinbryantia</taxon>
    </lineage>
</organism>
<evidence type="ECO:0000313" key="1">
    <source>
        <dbReference type="EMBL" id="EET59094.1"/>
    </source>
</evidence>
<accession>C6LK16</accession>
<protein>
    <submittedName>
        <fullName evidence="1">Uncharacterized protein</fullName>
    </submittedName>
</protein>
<dbReference type="InterPro" id="IPR058108">
    <property type="entry name" value="CptIN-like"/>
</dbReference>
<dbReference type="RefSeq" id="WP_006863766.1">
    <property type="nucleotide sequence ID" value="NZ_ACCL02000022.1"/>
</dbReference>
<dbReference type="EMBL" id="ACCL02000022">
    <property type="protein sequence ID" value="EET59094.1"/>
    <property type="molecule type" value="Genomic_DNA"/>
</dbReference>
<dbReference type="STRING" id="168384.SAMN05660368_03333"/>
<dbReference type="NCBIfam" id="NF047359">
    <property type="entry name" value="CptIN"/>
    <property type="match status" value="1"/>
</dbReference>
<reference evidence="1" key="1">
    <citation type="submission" date="2009-07" db="EMBL/GenBank/DDBJ databases">
        <authorList>
            <person name="Weinstock G."/>
            <person name="Sodergren E."/>
            <person name="Clifton S."/>
            <person name="Fulton L."/>
            <person name="Fulton B."/>
            <person name="Courtney L."/>
            <person name="Fronick C."/>
            <person name="Harrison M."/>
            <person name="Strong C."/>
            <person name="Farmer C."/>
            <person name="Delahaunty K."/>
            <person name="Markovic C."/>
            <person name="Hall O."/>
            <person name="Minx P."/>
            <person name="Tomlinson C."/>
            <person name="Mitreva M."/>
            <person name="Nelson J."/>
            <person name="Hou S."/>
            <person name="Wollam A."/>
            <person name="Pepin K.H."/>
            <person name="Johnson M."/>
            <person name="Bhonagiri V."/>
            <person name="Nash W.E."/>
            <person name="Warren W."/>
            <person name="Chinwalla A."/>
            <person name="Mardis E.R."/>
            <person name="Wilson R.K."/>
        </authorList>
    </citation>
    <scope>NUCLEOTIDE SEQUENCE [LARGE SCALE GENOMIC DNA]</scope>
    <source>
        <strain evidence="1">DSM 14469</strain>
    </source>
</reference>
<comment type="caution">
    <text evidence="1">The sequence shown here is derived from an EMBL/GenBank/DDBJ whole genome shotgun (WGS) entry which is preliminary data.</text>
</comment>
<proteinExistence type="predicted"/>
<dbReference type="Proteomes" id="UP000005561">
    <property type="component" value="Unassembled WGS sequence"/>
</dbReference>
<dbReference type="Gene3D" id="3.10.129.130">
    <property type="match status" value="1"/>
</dbReference>
<gene>
    <name evidence="1" type="ORF">BRYFOR_09003</name>
</gene>
<dbReference type="InterPro" id="IPR053735">
    <property type="entry name" value="Type_III_TA_endoRNase"/>
</dbReference>
<dbReference type="OrthoDB" id="1682300at2"/>
<dbReference type="CDD" id="cd17492">
    <property type="entry name" value="toxin_CptN"/>
    <property type="match status" value="1"/>
</dbReference>
<dbReference type="AlphaFoldDB" id="C6LK16"/>
<sequence length="161" mass="19162">MEKGYFYFISDEYYNKFSNEKLMTNKEIVNGEAHNRPCYYSFQDDDKKQIFWMIPVSSQTDKFLDEYNKSIEKYGMCDTISFGYLKGEFNAFLLQNMCPITSKYILNQYFYADSQNPVHIPNDLKRELNAKARKILRLAKKGKKLTFTNILKMRQELISDL</sequence>
<dbReference type="eggNOG" id="ENOG50323CP">
    <property type="taxonomic scope" value="Bacteria"/>
</dbReference>
<name>C6LK16_9FIRM</name>
<evidence type="ECO:0000313" key="2">
    <source>
        <dbReference type="Proteomes" id="UP000005561"/>
    </source>
</evidence>
<keyword evidence="2" id="KW-1185">Reference proteome</keyword>